<dbReference type="Gene3D" id="3.30.2350.10">
    <property type="entry name" value="Pseudouridine synthase"/>
    <property type="match status" value="1"/>
</dbReference>
<dbReference type="SUPFAM" id="SSF55174">
    <property type="entry name" value="Alpha-L RNA-binding motif"/>
    <property type="match status" value="1"/>
</dbReference>
<evidence type="ECO:0000256" key="5">
    <source>
        <dbReference type="PROSITE-ProRule" id="PRU00182"/>
    </source>
</evidence>
<evidence type="ECO:0000313" key="9">
    <source>
        <dbReference type="Proteomes" id="UP000886847"/>
    </source>
</evidence>
<feature type="domain" description="RNA-binding S4" evidence="7">
    <location>
        <begin position="13"/>
        <end position="76"/>
    </location>
</feature>
<evidence type="ECO:0000256" key="2">
    <source>
        <dbReference type="ARBA" id="ARBA00010876"/>
    </source>
</evidence>
<proteinExistence type="inferred from homology"/>
<evidence type="ECO:0000256" key="1">
    <source>
        <dbReference type="ARBA" id="ARBA00000073"/>
    </source>
</evidence>
<dbReference type="InterPro" id="IPR006225">
    <property type="entry name" value="PsdUridine_synth_RluC/D"/>
</dbReference>
<dbReference type="InterPro" id="IPR036986">
    <property type="entry name" value="S4_RNA-bd_sf"/>
</dbReference>
<dbReference type="SUPFAM" id="SSF55120">
    <property type="entry name" value="Pseudouridine synthase"/>
    <property type="match status" value="1"/>
</dbReference>
<name>A0A9D1W2E4_9FIRM</name>
<sequence length="314" mass="34550">METHELRAAEGGMRLDVFLSQQLSLTRSAAKKLIDEGHVSVNGAPAKASHAVAAGERVTADIPPPQQLDLTPQDIPIRIVYEDDDIAVIDKPQGLTVHAGSGNLSGTLVNALLYRLKSLSSINGVVRPGIVHRIDKDTSGLLVVAKNDAAHLSLSEQIAQKTCAREYLALCEGIFGQDEGRIQTYIGRSPTDRVKMAVVPAEKGKLAVTNFDVVRRYAAGYTLVHFRLETGRTHQIRVHCRHIGHPIVGDPVYGSKKQKFNLEGQLLHACRLSLTHPRTGERMCFEAPLPPHFTRVLDLLEKREAPPQEEQPWN</sequence>
<comment type="catalytic activity">
    <reaction evidence="1 6">
        <text>a uridine in RNA = a pseudouridine in RNA</text>
        <dbReference type="Rhea" id="RHEA:48348"/>
        <dbReference type="Rhea" id="RHEA-COMP:12068"/>
        <dbReference type="Rhea" id="RHEA-COMP:12069"/>
        <dbReference type="ChEBI" id="CHEBI:65314"/>
        <dbReference type="ChEBI" id="CHEBI:65315"/>
    </reaction>
</comment>
<comment type="function">
    <text evidence="6">Responsible for synthesis of pseudouridine from uracil.</text>
</comment>
<reference evidence="8" key="1">
    <citation type="journal article" date="2021" name="PeerJ">
        <title>Extensive microbial diversity within the chicken gut microbiome revealed by metagenomics and culture.</title>
        <authorList>
            <person name="Gilroy R."/>
            <person name="Ravi A."/>
            <person name="Getino M."/>
            <person name="Pursley I."/>
            <person name="Horton D.L."/>
            <person name="Alikhan N.F."/>
            <person name="Baker D."/>
            <person name="Gharbi K."/>
            <person name="Hall N."/>
            <person name="Watson M."/>
            <person name="Adriaenssens E.M."/>
            <person name="Foster-Nyarko E."/>
            <person name="Jarju S."/>
            <person name="Secka A."/>
            <person name="Antonio M."/>
            <person name="Oren A."/>
            <person name="Chaudhuri R.R."/>
            <person name="La Ragione R."/>
            <person name="Hildebrand F."/>
            <person name="Pallen M.J."/>
        </authorList>
    </citation>
    <scope>NUCLEOTIDE SEQUENCE</scope>
    <source>
        <strain evidence="8">2189</strain>
    </source>
</reference>
<dbReference type="InterPro" id="IPR020103">
    <property type="entry name" value="PsdUridine_synth_cat_dom_sf"/>
</dbReference>
<dbReference type="Pfam" id="PF01479">
    <property type="entry name" value="S4"/>
    <property type="match status" value="1"/>
</dbReference>
<dbReference type="PANTHER" id="PTHR21600">
    <property type="entry name" value="MITOCHONDRIAL RNA PSEUDOURIDINE SYNTHASE"/>
    <property type="match status" value="1"/>
</dbReference>
<evidence type="ECO:0000256" key="4">
    <source>
        <dbReference type="PIRSR" id="PIRSR606225-1"/>
    </source>
</evidence>
<dbReference type="GO" id="GO:0120159">
    <property type="term" value="F:rRNA pseudouridine synthase activity"/>
    <property type="evidence" value="ECO:0007669"/>
    <property type="project" value="UniProtKB-ARBA"/>
</dbReference>
<evidence type="ECO:0000313" key="8">
    <source>
        <dbReference type="EMBL" id="HIX51030.1"/>
    </source>
</evidence>
<dbReference type="PANTHER" id="PTHR21600:SF44">
    <property type="entry name" value="RIBOSOMAL LARGE SUBUNIT PSEUDOURIDINE SYNTHASE D"/>
    <property type="match status" value="1"/>
</dbReference>
<evidence type="ECO:0000259" key="7">
    <source>
        <dbReference type="SMART" id="SM00363"/>
    </source>
</evidence>
<dbReference type="PROSITE" id="PS01129">
    <property type="entry name" value="PSI_RLU"/>
    <property type="match status" value="1"/>
</dbReference>
<gene>
    <name evidence="8" type="ORF">H9851_07120</name>
</gene>
<dbReference type="Pfam" id="PF00849">
    <property type="entry name" value="PseudoU_synth_2"/>
    <property type="match status" value="1"/>
</dbReference>
<dbReference type="CDD" id="cd00165">
    <property type="entry name" value="S4"/>
    <property type="match status" value="1"/>
</dbReference>
<dbReference type="InterPro" id="IPR050188">
    <property type="entry name" value="RluA_PseudoU_synthase"/>
</dbReference>
<dbReference type="Proteomes" id="UP000886847">
    <property type="component" value="Unassembled WGS sequence"/>
</dbReference>
<keyword evidence="5" id="KW-0694">RNA-binding</keyword>
<dbReference type="GO" id="GO:0000455">
    <property type="term" value="P:enzyme-directed rRNA pseudouridine synthesis"/>
    <property type="evidence" value="ECO:0007669"/>
    <property type="project" value="TreeGrafter"/>
</dbReference>
<dbReference type="InterPro" id="IPR006224">
    <property type="entry name" value="PsdUridine_synth_RluA-like_CS"/>
</dbReference>
<dbReference type="AlphaFoldDB" id="A0A9D1W2E4"/>
<dbReference type="Gene3D" id="3.10.290.10">
    <property type="entry name" value="RNA-binding S4 domain"/>
    <property type="match status" value="1"/>
</dbReference>
<reference evidence="8" key="2">
    <citation type="submission" date="2021-04" db="EMBL/GenBank/DDBJ databases">
        <authorList>
            <person name="Gilroy R."/>
        </authorList>
    </citation>
    <scope>NUCLEOTIDE SEQUENCE</scope>
    <source>
        <strain evidence="8">2189</strain>
    </source>
</reference>
<comment type="caution">
    <text evidence="8">The sequence shown here is derived from an EMBL/GenBank/DDBJ whole genome shotgun (WGS) entry which is preliminary data.</text>
</comment>
<dbReference type="InterPro" id="IPR002942">
    <property type="entry name" value="S4_RNA-bd"/>
</dbReference>
<accession>A0A9D1W2E4</accession>
<dbReference type="CDD" id="cd02869">
    <property type="entry name" value="PseudoU_synth_RluA_like"/>
    <property type="match status" value="1"/>
</dbReference>
<evidence type="ECO:0000256" key="3">
    <source>
        <dbReference type="ARBA" id="ARBA00023235"/>
    </source>
</evidence>
<dbReference type="NCBIfam" id="TIGR00005">
    <property type="entry name" value="rluA_subfam"/>
    <property type="match status" value="1"/>
</dbReference>
<organism evidence="8 9">
    <name type="scientific">Candidatus Borkfalkia faecavium</name>
    <dbReference type="NCBI Taxonomy" id="2838508"/>
    <lineage>
        <taxon>Bacteria</taxon>
        <taxon>Bacillati</taxon>
        <taxon>Bacillota</taxon>
        <taxon>Clostridia</taxon>
        <taxon>Christensenellales</taxon>
        <taxon>Christensenellaceae</taxon>
        <taxon>Candidatus Borkfalkia</taxon>
    </lineage>
</organism>
<evidence type="ECO:0000256" key="6">
    <source>
        <dbReference type="RuleBase" id="RU362028"/>
    </source>
</evidence>
<dbReference type="GO" id="GO:0003723">
    <property type="term" value="F:RNA binding"/>
    <property type="evidence" value="ECO:0007669"/>
    <property type="project" value="UniProtKB-KW"/>
</dbReference>
<comment type="similarity">
    <text evidence="2 6">Belongs to the pseudouridine synthase RluA family.</text>
</comment>
<protein>
    <recommendedName>
        <fullName evidence="6">Pseudouridine synthase</fullName>
        <ecNumber evidence="6">5.4.99.-</ecNumber>
    </recommendedName>
</protein>
<dbReference type="PROSITE" id="PS50889">
    <property type="entry name" value="S4"/>
    <property type="match status" value="1"/>
</dbReference>
<feature type="active site" evidence="4">
    <location>
        <position position="135"/>
    </location>
</feature>
<dbReference type="EC" id="5.4.99.-" evidence="6"/>
<dbReference type="EMBL" id="DXEW01000034">
    <property type="protein sequence ID" value="HIX51030.1"/>
    <property type="molecule type" value="Genomic_DNA"/>
</dbReference>
<keyword evidence="3 6" id="KW-0413">Isomerase</keyword>
<dbReference type="SMART" id="SM00363">
    <property type="entry name" value="S4"/>
    <property type="match status" value="1"/>
</dbReference>
<dbReference type="InterPro" id="IPR006145">
    <property type="entry name" value="PsdUridine_synth_RsuA/RluA"/>
</dbReference>